<dbReference type="Gene3D" id="3.50.50.60">
    <property type="entry name" value="FAD/NAD(P)-binding domain"/>
    <property type="match status" value="2"/>
</dbReference>
<keyword evidence="5" id="KW-0963">Cytoplasm</keyword>
<dbReference type="OrthoDB" id="9807946at2"/>
<comment type="miscellaneous">
    <text evidence="16">The active site is a redox-active disulfide bond.</text>
</comment>
<evidence type="ECO:0000256" key="5">
    <source>
        <dbReference type="ARBA" id="ARBA00022490"/>
    </source>
</evidence>
<dbReference type="EMBL" id="FUYH01000008">
    <property type="protein sequence ID" value="SKA88132.1"/>
    <property type="molecule type" value="Genomic_DNA"/>
</dbReference>
<dbReference type="InterPro" id="IPR004099">
    <property type="entry name" value="Pyr_nucl-diS_OxRdtase_dimer"/>
</dbReference>
<protein>
    <recommendedName>
        <fullName evidence="4 16">Dihydrolipoyl dehydrogenase</fullName>
        <ecNumber evidence="3 16">1.8.1.4</ecNumber>
    </recommendedName>
</protein>
<keyword evidence="8 16" id="KW-0560">Oxidoreductase</keyword>
<feature type="active site" description="Proton acceptor" evidence="13">
    <location>
        <position position="443"/>
    </location>
</feature>
<dbReference type="NCBIfam" id="TIGR01350">
    <property type="entry name" value="lipoamide_DH"/>
    <property type="match status" value="1"/>
</dbReference>
<evidence type="ECO:0000256" key="3">
    <source>
        <dbReference type="ARBA" id="ARBA00012608"/>
    </source>
</evidence>
<evidence type="ECO:0000259" key="17">
    <source>
        <dbReference type="Pfam" id="PF02852"/>
    </source>
</evidence>
<dbReference type="SUPFAM" id="SSF55424">
    <property type="entry name" value="FAD/NAD-linked reductases, dimerisation (C-terminal) domain"/>
    <property type="match status" value="1"/>
</dbReference>
<comment type="similarity">
    <text evidence="2 16">Belongs to the class-I pyridine nucleotide-disulfide oxidoreductase family.</text>
</comment>
<evidence type="ECO:0000256" key="4">
    <source>
        <dbReference type="ARBA" id="ARBA00016961"/>
    </source>
</evidence>
<evidence type="ECO:0000256" key="15">
    <source>
        <dbReference type="PIRSR" id="PIRSR000350-4"/>
    </source>
</evidence>
<evidence type="ECO:0000256" key="13">
    <source>
        <dbReference type="PIRSR" id="PIRSR000350-2"/>
    </source>
</evidence>
<feature type="domain" description="FAD/NAD(P)-binding" evidence="18">
    <location>
        <begin position="3"/>
        <end position="322"/>
    </location>
</feature>
<dbReference type="InterPro" id="IPR012999">
    <property type="entry name" value="Pyr_OxRdtase_I_AS"/>
</dbReference>
<evidence type="ECO:0000256" key="8">
    <source>
        <dbReference type="ARBA" id="ARBA00023002"/>
    </source>
</evidence>
<keyword evidence="20" id="KW-1185">Reference proteome</keyword>
<evidence type="ECO:0000256" key="16">
    <source>
        <dbReference type="RuleBase" id="RU003692"/>
    </source>
</evidence>
<evidence type="ECO:0000259" key="18">
    <source>
        <dbReference type="Pfam" id="PF07992"/>
    </source>
</evidence>
<dbReference type="Pfam" id="PF07992">
    <property type="entry name" value="Pyr_redox_2"/>
    <property type="match status" value="1"/>
</dbReference>
<sequence length="468" mass="50860">MSYDIGIIGAGPGGYTAAIRAAQLGAKVCLIEKDNVGGTCLNRGCIPTKALYKNADVLNLLNNIDEFGVKVDSYSIDIKKMHERKQSIIENLSQGIKQLIKGNGIDYFEGNASITDTNNIEVVFNDGKKENIECSNIIIATGSKPNIPHFLSNVEGLCTSEELLNFEDVPERLAIIGGGVIGMEFACIFNALQSKVTVFEFLPSIISNVDSEIAKRLSILIKKKGIEINTSTKVNRIEKSSDGYILYAEGKKGEVSIDADKVLVSTGRIPNVEGLNLDALGVEYDNKGIKVDVNYETNVKGIYAIGDVNGISMLAHAASHQGINVVERILTKNYSLHKNIVPSCIFTFPEVASAGITEDEAKIKNLNYKVSKFMFGANGKALTLGEAEGIVKVIAVKEEEDDEYKIAGVHIIGPHASDIIHEGILAIENKMTVNQIKKAIHAHPTLSEAFYEAVMGINEEAIHMIYKR</sequence>
<dbReference type="STRING" id="1147123.SAMN05443428_108125"/>
<dbReference type="PANTHER" id="PTHR22912:SF217">
    <property type="entry name" value="DIHYDROLIPOYL DEHYDROGENASE"/>
    <property type="match status" value="1"/>
</dbReference>
<dbReference type="SUPFAM" id="SSF51905">
    <property type="entry name" value="FAD/NAD(P)-binding domain"/>
    <property type="match status" value="1"/>
</dbReference>
<dbReference type="RefSeq" id="WP_078696429.1">
    <property type="nucleotide sequence ID" value="NZ_FUYH01000008.1"/>
</dbReference>
<dbReference type="PROSITE" id="PS00076">
    <property type="entry name" value="PYRIDINE_REDOX_1"/>
    <property type="match status" value="1"/>
</dbReference>
<keyword evidence="9 14" id="KW-0520">NAD</keyword>
<feature type="binding site" evidence="14">
    <location>
        <begin position="313"/>
        <end position="316"/>
    </location>
    <ligand>
        <name>FAD</name>
        <dbReference type="ChEBI" id="CHEBI:57692"/>
    </ligand>
</feature>
<keyword evidence="14" id="KW-0547">Nucleotide-binding</keyword>
<feature type="binding site" evidence="14">
    <location>
        <position position="49"/>
    </location>
    <ligand>
        <name>FAD</name>
        <dbReference type="ChEBI" id="CHEBI:57692"/>
    </ligand>
</feature>
<dbReference type="Gene3D" id="3.30.390.30">
    <property type="match status" value="1"/>
</dbReference>
<feature type="binding site" evidence="14">
    <location>
        <begin position="177"/>
        <end position="184"/>
    </location>
    <ligand>
        <name>NAD(+)</name>
        <dbReference type="ChEBI" id="CHEBI:57540"/>
    </ligand>
</feature>
<dbReference type="GO" id="GO:0050660">
    <property type="term" value="F:flavin adenine dinucleotide binding"/>
    <property type="evidence" value="ECO:0007669"/>
    <property type="project" value="InterPro"/>
</dbReference>
<dbReference type="PRINTS" id="PR00411">
    <property type="entry name" value="PNDRDTASEI"/>
</dbReference>
<reference evidence="20" key="1">
    <citation type="submission" date="2017-02" db="EMBL/GenBank/DDBJ databases">
        <authorList>
            <person name="Varghese N."/>
            <person name="Submissions S."/>
        </authorList>
    </citation>
    <scope>NUCLEOTIDE SEQUENCE [LARGE SCALE GENOMIC DNA]</scope>
    <source>
        <strain evidence="20">USBA 833</strain>
    </source>
</reference>
<evidence type="ECO:0000256" key="12">
    <source>
        <dbReference type="ARBA" id="ARBA00049187"/>
    </source>
</evidence>
<keyword evidence="11 16" id="KW-0676">Redox-active center</keyword>
<comment type="catalytic activity">
    <reaction evidence="12 16">
        <text>N(6)-[(R)-dihydrolipoyl]-L-lysyl-[protein] + NAD(+) = N(6)-[(R)-lipoyl]-L-lysyl-[protein] + NADH + H(+)</text>
        <dbReference type="Rhea" id="RHEA:15045"/>
        <dbReference type="Rhea" id="RHEA-COMP:10474"/>
        <dbReference type="Rhea" id="RHEA-COMP:10475"/>
        <dbReference type="ChEBI" id="CHEBI:15378"/>
        <dbReference type="ChEBI" id="CHEBI:57540"/>
        <dbReference type="ChEBI" id="CHEBI:57945"/>
        <dbReference type="ChEBI" id="CHEBI:83099"/>
        <dbReference type="ChEBI" id="CHEBI:83100"/>
        <dbReference type="EC" id="1.8.1.4"/>
    </reaction>
</comment>
<feature type="binding site" evidence="14">
    <location>
        <position position="200"/>
    </location>
    <ligand>
        <name>NAD(+)</name>
        <dbReference type="ChEBI" id="CHEBI:57540"/>
    </ligand>
</feature>
<dbReference type="PANTHER" id="PTHR22912">
    <property type="entry name" value="DISULFIDE OXIDOREDUCTASE"/>
    <property type="match status" value="1"/>
</dbReference>
<evidence type="ECO:0000256" key="7">
    <source>
        <dbReference type="ARBA" id="ARBA00022827"/>
    </source>
</evidence>
<evidence type="ECO:0000256" key="2">
    <source>
        <dbReference type="ARBA" id="ARBA00007532"/>
    </source>
</evidence>
<feature type="disulfide bond" description="Redox-active" evidence="15">
    <location>
        <begin position="40"/>
        <end position="45"/>
    </location>
</feature>
<dbReference type="AlphaFoldDB" id="A0A1T4XEX7"/>
<evidence type="ECO:0000256" key="1">
    <source>
        <dbReference type="ARBA" id="ARBA00004496"/>
    </source>
</evidence>
<feature type="binding site" evidence="14">
    <location>
        <position position="307"/>
    </location>
    <ligand>
        <name>FAD</name>
        <dbReference type="ChEBI" id="CHEBI:57692"/>
    </ligand>
</feature>
<organism evidence="19 20">
    <name type="scientific">Caloramator quimbayensis</name>
    <dbReference type="NCBI Taxonomy" id="1147123"/>
    <lineage>
        <taxon>Bacteria</taxon>
        <taxon>Bacillati</taxon>
        <taxon>Bacillota</taxon>
        <taxon>Clostridia</taxon>
        <taxon>Eubacteriales</taxon>
        <taxon>Clostridiaceae</taxon>
        <taxon>Caloramator</taxon>
    </lineage>
</organism>
<evidence type="ECO:0000313" key="20">
    <source>
        <dbReference type="Proteomes" id="UP000190105"/>
    </source>
</evidence>
<dbReference type="InterPro" id="IPR050151">
    <property type="entry name" value="Class-I_Pyr_Nuc-Dis_Oxidored"/>
</dbReference>
<dbReference type="GO" id="GO:0005737">
    <property type="term" value="C:cytoplasm"/>
    <property type="evidence" value="ECO:0007669"/>
    <property type="project" value="UniProtKB-SubCell"/>
</dbReference>
<evidence type="ECO:0000256" key="9">
    <source>
        <dbReference type="ARBA" id="ARBA00023027"/>
    </source>
</evidence>
<dbReference type="GO" id="GO:0004148">
    <property type="term" value="F:dihydrolipoyl dehydrogenase (NADH) activity"/>
    <property type="evidence" value="ECO:0007669"/>
    <property type="project" value="UniProtKB-EC"/>
</dbReference>
<dbReference type="PIRSF" id="PIRSF000350">
    <property type="entry name" value="Mercury_reductase_MerA"/>
    <property type="match status" value="1"/>
</dbReference>
<dbReference type="EC" id="1.8.1.4" evidence="3 16"/>
<comment type="cofactor">
    <cofactor evidence="14 16">
        <name>FAD</name>
        <dbReference type="ChEBI" id="CHEBI:57692"/>
    </cofactor>
    <text evidence="14 16">Binds 1 FAD per subunit.</text>
</comment>
<dbReference type="InterPro" id="IPR006258">
    <property type="entry name" value="Lipoamide_DH"/>
</dbReference>
<dbReference type="GO" id="GO:0006103">
    <property type="term" value="P:2-oxoglutarate metabolic process"/>
    <property type="evidence" value="ECO:0007669"/>
    <property type="project" value="TreeGrafter"/>
</dbReference>
<dbReference type="Proteomes" id="UP000190105">
    <property type="component" value="Unassembled WGS sequence"/>
</dbReference>
<dbReference type="PRINTS" id="PR00368">
    <property type="entry name" value="FADPNR"/>
</dbReference>
<feature type="domain" description="Pyridine nucleotide-disulphide oxidoreductase dimerisation" evidence="17">
    <location>
        <begin position="341"/>
        <end position="453"/>
    </location>
</feature>
<accession>A0A1T4XEX7</accession>
<evidence type="ECO:0000313" key="19">
    <source>
        <dbReference type="EMBL" id="SKA88132.1"/>
    </source>
</evidence>
<dbReference type="Pfam" id="PF02852">
    <property type="entry name" value="Pyr_redox_dim"/>
    <property type="match status" value="1"/>
</dbReference>
<feature type="binding site" evidence="14">
    <location>
        <position position="267"/>
    </location>
    <ligand>
        <name>NAD(+)</name>
        <dbReference type="ChEBI" id="CHEBI:57540"/>
    </ligand>
</feature>
<gene>
    <name evidence="19" type="ORF">SAMN05443428_108125</name>
</gene>
<evidence type="ECO:0000256" key="6">
    <source>
        <dbReference type="ARBA" id="ARBA00022630"/>
    </source>
</evidence>
<evidence type="ECO:0000256" key="14">
    <source>
        <dbReference type="PIRSR" id="PIRSR000350-3"/>
    </source>
</evidence>
<dbReference type="InterPro" id="IPR001100">
    <property type="entry name" value="Pyr_nuc-diS_OxRdtase"/>
</dbReference>
<dbReference type="FunFam" id="3.30.390.30:FF:000001">
    <property type="entry name" value="Dihydrolipoyl dehydrogenase"/>
    <property type="match status" value="1"/>
</dbReference>
<name>A0A1T4XEX7_9CLOT</name>
<proteinExistence type="inferred from homology"/>
<dbReference type="InterPro" id="IPR016156">
    <property type="entry name" value="FAD/NAD-linked_Rdtase_dimer_sf"/>
</dbReference>
<comment type="subcellular location">
    <subcellularLocation>
        <location evidence="1">Cytoplasm</location>
    </subcellularLocation>
</comment>
<keyword evidence="7 14" id="KW-0274">FAD</keyword>
<keyword evidence="10" id="KW-1015">Disulfide bond</keyword>
<feature type="binding site" evidence="14">
    <location>
        <begin position="141"/>
        <end position="143"/>
    </location>
    <ligand>
        <name>FAD</name>
        <dbReference type="ChEBI" id="CHEBI:57692"/>
    </ligand>
</feature>
<dbReference type="InterPro" id="IPR036188">
    <property type="entry name" value="FAD/NAD-bd_sf"/>
</dbReference>
<evidence type="ECO:0000256" key="10">
    <source>
        <dbReference type="ARBA" id="ARBA00023157"/>
    </source>
</evidence>
<keyword evidence="6 16" id="KW-0285">Flavoprotein</keyword>
<dbReference type="InterPro" id="IPR023753">
    <property type="entry name" value="FAD/NAD-binding_dom"/>
</dbReference>
<evidence type="ECO:0000256" key="11">
    <source>
        <dbReference type="ARBA" id="ARBA00023284"/>
    </source>
</evidence>